<dbReference type="Pfam" id="PF13424">
    <property type="entry name" value="TPR_12"/>
    <property type="match status" value="1"/>
</dbReference>
<dbReference type="Proteomes" id="UP000235672">
    <property type="component" value="Unassembled WGS sequence"/>
</dbReference>
<dbReference type="SUPFAM" id="SSF52540">
    <property type="entry name" value="P-loop containing nucleoside triphosphate hydrolases"/>
    <property type="match status" value="1"/>
</dbReference>
<dbReference type="Gene3D" id="3.40.50.300">
    <property type="entry name" value="P-loop containing nucleotide triphosphate hydrolases"/>
    <property type="match status" value="1"/>
</dbReference>
<proteinExistence type="predicted"/>
<evidence type="ECO:0000313" key="5">
    <source>
        <dbReference type="EMBL" id="PMD16007.1"/>
    </source>
</evidence>
<feature type="repeat" description="TPR" evidence="1">
    <location>
        <begin position="896"/>
        <end position="929"/>
    </location>
</feature>
<dbReference type="PRINTS" id="PR00364">
    <property type="entry name" value="DISEASERSIST"/>
</dbReference>
<name>A0A2J6PPP7_9HELO</name>
<accession>A0A2J6PPP7</accession>
<feature type="domain" description="NB-ARC" evidence="3">
    <location>
        <begin position="401"/>
        <end position="475"/>
    </location>
</feature>
<dbReference type="SUPFAM" id="SSF48452">
    <property type="entry name" value="TPR-like"/>
    <property type="match status" value="2"/>
</dbReference>
<evidence type="ECO:0000256" key="2">
    <source>
        <dbReference type="SAM" id="MobiDB-lite"/>
    </source>
</evidence>
<dbReference type="SUPFAM" id="SSF53474">
    <property type="entry name" value="alpha/beta-Hydrolases"/>
    <property type="match status" value="1"/>
</dbReference>
<dbReference type="Pfam" id="PF25000">
    <property type="entry name" value="DUF7779"/>
    <property type="match status" value="1"/>
</dbReference>
<evidence type="ECO:0008006" key="7">
    <source>
        <dbReference type="Google" id="ProtNLM"/>
    </source>
</evidence>
<feature type="domain" description="DUF7779" evidence="4">
    <location>
        <begin position="655"/>
        <end position="743"/>
    </location>
</feature>
<dbReference type="EMBL" id="KZ613509">
    <property type="protein sequence ID" value="PMD16007.1"/>
    <property type="molecule type" value="Genomic_DNA"/>
</dbReference>
<dbReference type="PANTHER" id="PTHR35205:SF1">
    <property type="entry name" value="ZU5 DOMAIN-CONTAINING PROTEIN"/>
    <property type="match status" value="1"/>
</dbReference>
<organism evidence="5 6">
    <name type="scientific">Hyaloscypha hepaticicola</name>
    <dbReference type="NCBI Taxonomy" id="2082293"/>
    <lineage>
        <taxon>Eukaryota</taxon>
        <taxon>Fungi</taxon>
        <taxon>Dikarya</taxon>
        <taxon>Ascomycota</taxon>
        <taxon>Pezizomycotina</taxon>
        <taxon>Leotiomycetes</taxon>
        <taxon>Helotiales</taxon>
        <taxon>Hyaloscyphaceae</taxon>
        <taxon>Hyaloscypha</taxon>
    </lineage>
</organism>
<dbReference type="SMART" id="SM00028">
    <property type="entry name" value="TPR"/>
    <property type="match status" value="6"/>
</dbReference>
<dbReference type="OrthoDB" id="6161812at2759"/>
<dbReference type="InterPro" id="IPR029058">
    <property type="entry name" value="AB_hydrolase_fold"/>
</dbReference>
<reference evidence="5 6" key="1">
    <citation type="submission" date="2016-05" db="EMBL/GenBank/DDBJ databases">
        <title>A degradative enzymes factory behind the ericoid mycorrhizal symbiosis.</title>
        <authorList>
            <consortium name="DOE Joint Genome Institute"/>
            <person name="Martino E."/>
            <person name="Morin E."/>
            <person name="Grelet G."/>
            <person name="Kuo A."/>
            <person name="Kohler A."/>
            <person name="Daghino S."/>
            <person name="Barry K."/>
            <person name="Choi C."/>
            <person name="Cichocki N."/>
            <person name="Clum A."/>
            <person name="Copeland A."/>
            <person name="Hainaut M."/>
            <person name="Haridas S."/>
            <person name="Labutti K."/>
            <person name="Lindquist E."/>
            <person name="Lipzen A."/>
            <person name="Khouja H.-R."/>
            <person name="Murat C."/>
            <person name="Ohm R."/>
            <person name="Olson A."/>
            <person name="Spatafora J."/>
            <person name="Veneault-Fourrey C."/>
            <person name="Henrissat B."/>
            <person name="Grigoriev I."/>
            <person name="Martin F."/>
            <person name="Perotto S."/>
        </authorList>
    </citation>
    <scope>NUCLEOTIDE SEQUENCE [LARGE SCALE GENOMIC DNA]</scope>
    <source>
        <strain evidence="5 6">UAMH 7357</strain>
    </source>
</reference>
<evidence type="ECO:0000256" key="1">
    <source>
        <dbReference type="PROSITE-ProRule" id="PRU00339"/>
    </source>
</evidence>
<feature type="compositionally biased region" description="Basic and acidic residues" evidence="2">
    <location>
        <begin position="289"/>
        <end position="303"/>
    </location>
</feature>
<gene>
    <name evidence="5" type="ORF">NA56DRAFT_649831</name>
</gene>
<keyword evidence="6" id="KW-1185">Reference proteome</keyword>
<dbReference type="Gene3D" id="1.25.40.10">
    <property type="entry name" value="Tetratricopeptide repeat domain"/>
    <property type="match status" value="2"/>
</dbReference>
<dbReference type="InterPro" id="IPR002182">
    <property type="entry name" value="NB-ARC"/>
</dbReference>
<dbReference type="AlphaFoldDB" id="A0A2J6PPP7"/>
<sequence length="1124" mass="127617">MRSSKDCTSLGFRLLYEATTVTSFIIVIPGIGVSLPERWGKSSGQPWLETLLSNTAQNSSILCFDHGLSTEDTFSWRNLVESGDTLLQYLSKLREDPTIEEYPFLFVCHSLGGIILKKALCLAQQDIPRFGGFLGVVSGLIMMGTPHSKQAEDEIWRNLSLIPKASLKKFSKLDISDDEMEILIRISRQFEKINDTPIAPILSAYEKRETRVRRGLGGFQVKSTLLVRKEFSLTHIQHEKDLGVDADHTTLCDIGNQTEAYQEIAKFIRESIEATQRDIFLDNASSHYSIEHSDPDDIIERRGQGPKSESISPQGGKNHPGHKSAPELPRVKRSHTSNPSRVATFDLISEVSNFSQRDPILPCFLRKTHIRNRDFFGRRDVLGKMEETLLPSPLLGSRTNHGDLKTFGLCGMGGVGKTEIAVEFMFAHRDDYDAIFWVESDEPTKIADGFCQIALELGLEEAGTKQNQAMSRDLVKTWLTCPLRHHRRSSMPTGARDFASWLLILDNVDDPAILSDYWPSEGIGSILVTSRDPLARGREFRVTAGVTLQPFEERDAAKFLVGLTENDSEGDDESDDIKQQAGHQVAIPGDAIAIAQRLGGLPLALAQMAGVINRQYLSYKEFLSMYDQDQALKELHALNLGMQDTGYKHTLASVWALDRIGQGASSLLDVISLIDPDHIPEDLLTRGAKEVPTEGYPQDTSDYQKARAELTKSSLITRNKKQEVLRIHRLTQDGVRAAMNHEHLQRTFDSAVTLISAVWPFVTIDWRHNTSRWERCETFFPHILRLKNLYSGLNQQQQRLRPGIKFAKLLNDVGWYFYERSIPENCEPFFQLAQQVCESEDTEAVDLLSDIYYSRGADASEVNDPERCMEYTSRFQQLRLSHAKSSQQGPRDIRLAMSHNQMGVAYMMNRDYVKAIEVLNKSLEVYSSLENYTPIMATLPAANMGLAHWFLGNHEEAYTVLINILREREKVFGENDNESFKTGRVLHALGNVRFSQGRLKESYDFHQRSLLQYRSTIGDNHHRTADVCYRVAEHYIRFGKLEDAKKLLGQALRVFSSRIYYRHEKARTEYLMGKLMTLMGNERKSKQHFAEALATYRSLKPEDSRTDEELSAKDFDELACFWSR</sequence>
<evidence type="ECO:0000259" key="3">
    <source>
        <dbReference type="Pfam" id="PF00931"/>
    </source>
</evidence>
<dbReference type="Gene3D" id="3.40.50.1820">
    <property type="entry name" value="alpha/beta hydrolase"/>
    <property type="match status" value="1"/>
</dbReference>
<feature type="region of interest" description="Disordered" evidence="2">
    <location>
        <begin position="288"/>
        <end position="338"/>
    </location>
</feature>
<dbReference type="PROSITE" id="PS50005">
    <property type="entry name" value="TPR"/>
    <property type="match status" value="1"/>
</dbReference>
<dbReference type="InterPro" id="IPR027417">
    <property type="entry name" value="P-loop_NTPase"/>
</dbReference>
<dbReference type="STRING" id="1745343.A0A2J6PPP7"/>
<evidence type="ECO:0000313" key="6">
    <source>
        <dbReference type="Proteomes" id="UP000235672"/>
    </source>
</evidence>
<evidence type="ECO:0000259" key="4">
    <source>
        <dbReference type="Pfam" id="PF25000"/>
    </source>
</evidence>
<dbReference type="InterPro" id="IPR056681">
    <property type="entry name" value="DUF7779"/>
</dbReference>
<dbReference type="GO" id="GO:0043531">
    <property type="term" value="F:ADP binding"/>
    <property type="evidence" value="ECO:0007669"/>
    <property type="project" value="InterPro"/>
</dbReference>
<dbReference type="InterPro" id="IPR019734">
    <property type="entry name" value="TPR_rpt"/>
</dbReference>
<dbReference type="Pfam" id="PF00931">
    <property type="entry name" value="NB-ARC"/>
    <property type="match status" value="1"/>
</dbReference>
<protein>
    <recommendedName>
        <fullName evidence="7">NB-ARC domain-containing protein</fullName>
    </recommendedName>
</protein>
<dbReference type="InterPro" id="IPR011990">
    <property type="entry name" value="TPR-like_helical_dom_sf"/>
</dbReference>
<dbReference type="PANTHER" id="PTHR35205">
    <property type="entry name" value="NB-ARC AND TPR DOMAIN PROTEIN"/>
    <property type="match status" value="1"/>
</dbReference>
<keyword evidence="1" id="KW-0802">TPR repeat</keyword>